<feature type="transmembrane region" description="Helical" evidence="1">
    <location>
        <begin position="410"/>
        <end position="429"/>
    </location>
</feature>
<dbReference type="Proteomes" id="UP001301728">
    <property type="component" value="Unassembled WGS sequence"/>
</dbReference>
<gene>
    <name evidence="2" type="ORF">VB854_22715</name>
</gene>
<accession>A0ABU5U3I6</accession>
<keyword evidence="1" id="KW-0472">Membrane</keyword>
<evidence type="ECO:0000256" key="1">
    <source>
        <dbReference type="SAM" id="Phobius"/>
    </source>
</evidence>
<protein>
    <recommendedName>
        <fullName evidence="4">Glycosyltransferase RgtA/B/C/D-like domain-containing protein</fullName>
    </recommendedName>
</protein>
<feature type="transmembrane region" description="Helical" evidence="1">
    <location>
        <begin position="303"/>
        <end position="323"/>
    </location>
</feature>
<dbReference type="RefSeq" id="WP_323272733.1">
    <property type="nucleotide sequence ID" value="NZ_JAYGHT010000138.1"/>
</dbReference>
<evidence type="ECO:0000313" key="3">
    <source>
        <dbReference type="Proteomes" id="UP001301728"/>
    </source>
</evidence>
<keyword evidence="1" id="KW-0812">Transmembrane</keyword>
<keyword evidence="1" id="KW-1133">Transmembrane helix</keyword>
<feature type="transmembrane region" description="Helical" evidence="1">
    <location>
        <begin position="236"/>
        <end position="254"/>
    </location>
</feature>
<sequence length="598" mass="68410">MLKIKRFNPFFRQCITALHQSLTTRITSLSHPHVRFCFILSLGIAVFYGLLSMQQAFSGEYVIQDDARQHVFWMQRFITPDLFPEDLIADYLQSLAPWGYTIFYKSLAFLGINPLIASKVLPLILALITTVYCFGVSLQFLPIPAVGLITTLILNQGLWIEDDLVSATPRAFVYPIFFAFLYYLLKKSLFPLLITIALSGLFYPQITLLFLAILTLRLFEKRNNKILLSPLIFNRLAWLTGGFIAVCVLLPYKLNTTEFGEMITVSQAKLRPEFYPLDGLFGRAFFFHENPFIYWLVAPQTGLLFIGLVTPLALFGFALPFLLKQTQRFPLTQQISSEVKILGQVLLASLALYFLAHAVLFQLYFPTRYTYHSFKIVLILAAGLAVTLILETQLRTLIKLMENGFTRYQLMLSGLTLCLGILLVTIPFLPGVTLPNQLYRTGKEPLIYEFLQKQPKETLVATLSEEADFIPTLAQRSTLIALEYDYPYHSRYYTQFQQRLLDLVNAQYSSDLREVQDFIRKYGVDFWLIDGESTFKADYISTRVLIRQVELVKPIVEKIEQGQVFVLSTLVEGCAVVKSEHRQLLNAQCILQQGQNKA</sequence>
<organism evidence="2 3">
    <name type="scientific">Limnoraphis robusta CCNP1315</name>
    <dbReference type="NCBI Taxonomy" id="3110306"/>
    <lineage>
        <taxon>Bacteria</taxon>
        <taxon>Bacillati</taxon>
        <taxon>Cyanobacteriota</taxon>
        <taxon>Cyanophyceae</taxon>
        <taxon>Oscillatoriophycideae</taxon>
        <taxon>Oscillatoriales</taxon>
        <taxon>Sirenicapillariaceae</taxon>
        <taxon>Limnoraphis</taxon>
    </lineage>
</organism>
<reference evidence="2 3" key="1">
    <citation type="submission" date="2023-12" db="EMBL/GenBank/DDBJ databases">
        <title>Baltic Sea Cyanobacteria.</title>
        <authorList>
            <person name="Delbaje E."/>
            <person name="Fewer D.P."/>
            <person name="Shishido T.K."/>
        </authorList>
    </citation>
    <scope>NUCLEOTIDE SEQUENCE [LARGE SCALE GENOMIC DNA]</scope>
    <source>
        <strain evidence="2 3">CCNP 1315</strain>
    </source>
</reference>
<name>A0ABU5U3I6_9CYAN</name>
<keyword evidence="3" id="KW-1185">Reference proteome</keyword>
<feature type="transmembrane region" description="Helical" evidence="1">
    <location>
        <begin position="34"/>
        <end position="51"/>
    </location>
</feature>
<dbReference type="EMBL" id="JAYGHT010000138">
    <property type="protein sequence ID" value="MEA5521756.1"/>
    <property type="molecule type" value="Genomic_DNA"/>
</dbReference>
<feature type="transmembrane region" description="Helical" evidence="1">
    <location>
        <begin position="98"/>
        <end position="116"/>
    </location>
</feature>
<evidence type="ECO:0000313" key="2">
    <source>
        <dbReference type="EMBL" id="MEA5521756.1"/>
    </source>
</evidence>
<feature type="transmembrane region" description="Helical" evidence="1">
    <location>
        <begin position="344"/>
        <end position="365"/>
    </location>
</feature>
<evidence type="ECO:0008006" key="4">
    <source>
        <dbReference type="Google" id="ProtNLM"/>
    </source>
</evidence>
<comment type="caution">
    <text evidence="2">The sequence shown here is derived from an EMBL/GenBank/DDBJ whole genome shotgun (WGS) entry which is preliminary data.</text>
</comment>
<proteinExistence type="predicted"/>
<feature type="transmembrane region" description="Helical" evidence="1">
    <location>
        <begin position="371"/>
        <end position="390"/>
    </location>
</feature>
<feature type="transmembrane region" description="Helical" evidence="1">
    <location>
        <begin position="123"/>
        <end position="147"/>
    </location>
</feature>
<feature type="transmembrane region" description="Helical" evidence="1">
    <location>
        <begin position="192"/>
        <end position="216"/>
    </location>
</feature>